<accession>A0ABN9BKR3</accession>
<keyword evidence="2" id="KW-1185">Reference proteome</keyword>
<sequence length="34" mass="4165">NHLGVFFIFFLNKPKTTKNFEKMFFFLSFGYKIL</sequence>
<gene>
    <name evidence="1" type="ORF">SPARVUS_LOCUS3118501</name>
</gene>
<reference evidence="1" key="1">
    <citation type="submission" date="2023-05" db="EMBL/GenBank/DDBJ databases">
        <authorList>
            <person name="Stuckert A."/>
        </authorList>
    </citation>
    <scope>NUCLEOTIDE SEQUENCE</scope>
</reference>
<comment type="caution">
    <text evidence="1">The sequence shown here is derived from an EMBL/GenBank/DDBJ whole genome shotgun (WGS) entry which is preliminary data.</text>
</comment>
<protein>
    <submittedName>
        <fullName evidence="1">Uncharacterized protein</fullName>
    </submittedName>
</protein>
<dbReference type="EMBL" id="CATNWA010004611">
    <property type="protein sequence ID" value="CAI9548200.1"/>
    <property type="molecule type" value="Genomic_DNA"/>
</dbReference>
<proteinExistence type="predicted"/>
<name>A0ABN9BKR3_9NEOB</name>
<evidence type="ECO:0000313" key="1">
    <source>
        <dbReference type="EMBL" id="CAI9548200.1"/>
    </source>
</evidence>
<feature type="non-terminal residue" evidence="1">
    <location>
        <position position="1"/>
    </location>
</feature>
<evidence type="ECO:0000313" key="2">
    <source>
        <dbReference type="Proteomes" id="UP001162483"/>
    </source>
</evidence>
<organism evidence="1 2">
    <name type="scientific">Staurois parvus</name>
    <dbReference type="NCBI Taxonomy" id="386267"/>
    <lineage>
        <taxon>Eukaryota</taxon>
        <taxon>Metazoa</taxon>
        <taxon>Chordata</taxon>
        <taxon>Craniata</taxon>
        <taxon>Vertebrata</taxon>
        <taxon>Euteleostomi</taxon>
        <taxon>Amphibia</taxon>
        <taxon>Batrachia</taxon>
        <taxon>Anura</taxon>
        <taxon>Neobatrachia</taxon>
        <taxon>Ranoidea</taxon>
        <taxon>Ranidae</taxon>
        <taxon>Staurois</taxon>
    </lineage>
</organism>
<dbReference type="Proteomes" id="UP001162483">
    <property type="component" value="Unassembled WGS sequence"/>
</dbReference>